<evidence type="ECO:0000256" key="2">
    <source>
        <dbReference type="ARBA" id="ARBA00008072"/>
    </source>
</evidence>
<evidence type="ECO:0000256" key="1">
    <source>
        <dbReference type="ARBA" id="ARBA00001947"/>
    </source>
</evidence>
<dbReference type="GO" id="GO:0008270">
    <property type="term" value="F:zinc ion binding"/>
    <property type="evidence" value="ECO:0007669"/>
    <property type="project" value="InterPro"/>
</dbReference>
<dbReference type="PROSITE" id="PS00059">
    <property type="entry name" value="ADH_ZINC"/>
    <property type="match status" value="1"/>
</dbReference>
<evidence type="ECO:0000256" key="4">
    <source>
        <dbReference type="ARBA" id="ARBA00022833"/>
    </source>
</evidence>
<dbReference type="SUPFAM" id="SSF50129">
    <property type="entry name" value="GroES-like"/>
    <property type="match status" value="1"/>
</dbReference>
<evidence type="ECO:0000259" key="6">
    <source>
        <dbReference type="SMART" id="SM00829"/>
    </source>
</evidence>
<evidence type="ECO:0000313" key="7">
    <source>
        <dbReference type="EMBL" id="SUZ66803.1"/>
    </source>
</evidence>
<dbReference type="Pfam" id="PF08240">
    <property type="entry name" value="ADH_N"/>
    <property type="match status" value="1"/>
</dbReference>
<evidence type="ECO:0000256" key="5">
    <source>
        <dbReference type="ARBA" id="ARBA00023002"/>
    </source>
</evidence>
<keyword evidence="3" id="KW-0479">Metal-binding</keyword>
<dbReference type="SUPFAM" id="SSF51735">
    <property type="entry name" value="NAD(P)-binding Rossmann-fold domains"/>
    <property type="match status" value="1"/>
</dbReference>
<gene>
    <name evidence="7" type="ORF">METZ01_LOCUS19657</name>
</gene>
<keyword evidence="5" id="KW-0560">Oxidoreductase</keyword>
<dbReference type="Pfam" id="PF00107">
    <property type="entry name" value="ADH_zinc_N"/>
    <property type="match status" value="1"/>
</dbReference>
<evidence type="ECO:0000256" key="3">
    <source>
        <dbReference type="ARBA" id="ARBA00022723"/>
    </source>
</evidence>
<comment type="cofactor">
    <cofactor evidence="1">
        <name>Zn(2+)</name>
        <dbReference type="ChEBI" id="CHEBI:29105"/>
    </cofactor>
</comment>
<dbReference type="AlphaFoldDB" id="A0A381PMV0"/>
<dbReference type="InterPro" id="IPR013149">
    <property type="entry name" value="ADH-like_C"/>
</dbReference>
<sequence>MRALSVQKSGDSPVLEVIDVPTPETGVGQALVRVTACGFCHHDRSVIAGVLRRGVAPGTILGHEISGVIEKTGLNVTGLTKGDRVVSILTDACGKCDRCTNGREHRCRFGEGIGHGCNGGFAEFVALSEHSLVKLPEGIDPIGAALLSCPMGVALQAVETTAQVAFGETVVVTGAGGGLGTHAVQAAAALGARVLAVSSSPEKENYLRELGADEVLGDKGLDFSEMVMAMTEDEGANVVIDTVGSAMFPSTLRSLAQYGRLVLLGEILGKSVTLNPAEIIFRDAQVLGATGVSRATVERAAKLTLEGKLRAVVDSELPLGQAIDSYRMVSERRPTGRIVLLPNA</sequence>
<comment type="similarity">
    <text evidence="2">Belongs to the zinc-containing alcohol dehydrogenase family.</text>
</comment>
<dbReference type="InterPro" id="IPR002328">
    <property type="entry name" value="ADH_Zn_CS"/>
</dbReference>
<dbReference type="SMART" id="SM00829">
    <property type="entry name" value="PKS_ER"/>
    <property type="match status" value="1"/>
</dbReference>
<dbReference type="Gene3D" id="3.90.180.10">
    <property type="entry name" value="Medium-chain alcohol dehydrogenases, catalytic domain"/>
    <property type="match status" value="1"/>
</dbReference>
<name>A0A381PMV0_9ZZZZ</name>
<keyword evidence="4" id="KW-0862">Zinc</keyword>
<dbReference type="GO" id="GO:0005737">
    <property type="term" value="C:cytoplasm"/>
    <property type="evidence" value="ECO:0007669"/>
    <property type="project" value="TreeGrafter"/>
</dbReference>
<feature type="domain" description="Enoyl reductase (ER)" evidence="6">
    <location>
        <begin position="10"/>
        <end position="340"/>
    </location>
</feature>
<dbReference type="InterPro" id="IPR020843">
    <property type="entry name" value="ER"/>
</dbReference>
<dbReference type="GO" id="GO:0004022">
    <property type="term" value="F:alcohol dehydrogenase (NAD+) activity"/>
    <property type="evidence" value="ECO:0007669"/>
    <property type="project" value="TreeGrafter"/>
</dbReference>
<dbReference type="InterPro" id="IPR013154">
    <property type="entry name" value="ADH-like_N"/>
</dbReference>
<reference evidence="7" key="1">
    <citation type="submission" date="2018-05" db="EMBL/GenBank/DDBJ databases">
        <authorList>
            <person name="Lanie J.A."/>
            <person name="Ng W.-L."/>
            <person name="Kazmierczak K.M."/>
            <person name="Andrzejewski T.M."/>
            <person name="Davidsen T.M."/>
            <person name="Wayne K.J."/>
            <person name="Tettelin H."/>
            <person name="Glass J.I."/>
            <person name="Rusch D."/>
            <person name="Podicherti R."/>
            <person name="Tsui H.-C.T."/>
            <person name="Winkler M.E."/>
        </authorList>
    </citation>
    <scope>NUCLEOTIDE SEQUENCE</scope>
</reference>
<dbReference type="InterPro" id="IPR011032">
    <property type="entry name" value="GroES-like_sf"/>
</dbReference>
<accession>A0A381PMV0</accession>
<dbReference type="EMBL" id="UINC01000994">
    <property type="protein sequence ID" value="SUZ66803.1"/>
    <property type="molecule type" value="Genomic_DNA"/>
</dbReference>
<protein>
    <recommendedName>
        <fullName evidence="6">Enoyl reductase (ER) domain-containing protein</fullName>
    </recommendedName>
</protein>
<proteinExistence type="inferred from homology"/>
<dbReference type="PANTHER" id="PTHR42940">
    <property type="entry name" value="ALCOHOL DEHYDROGENASE 1-RELATED"/>
    <property type="match status" value="1"/>
</dbReference>
<dbReference type="InterPro" id="IPR036291">
    <property type="entry name" value="NAD(P)-bd_dom_sf"/>
</dbReference>
<organism evidence="7">
    <name type="scientific">marine metagenome</name>
    <dbReference type="NCBI Taxonomy" id="408172"/>
    <lineage>
        <taxon>unclassified sequences</taxon>
        <taxon>metagenomes</taxon>
        <taxon>ecological metagenomes</taxon>
    </lineage>
</organism>
<dbReference type="PANTHER" id="PTHR42940:SF8">
    <property type="entry name" value="VACUOLAR PROTEIN SORTING-ASSOCIATED PROTEIN 11"/>
    <property type="match status" value="1"/>
</dbReference>